<dbReference type="OrthoDB" id="9114861at2"/>
<evidence type="ECO:0000313" key="1">
    <source>
        <dbReference type="EMBL" id="AVP99230.1"/>
    </source>
</evidence>
<dbReference type="PANTHER" id="PTHR38778">
    <property type="entry name" value="CYTOPLASMIC PROTEIN-RELATED"/>
    <property type="match status" value="1"/>
</dbReference>
<dbReference type="PANTHER" id="PTHR38778:SF1">
    <property type="entry name" value="CYTOPLASMIC PROTEIN"/>
    <property type="match status" value="1"/>
</dbReference>
<proteinExistence type="predicted"/>
<organism evidence="1 2">
    <name type="scientific">Ahniella affigens</name>
    <dbReference type="NCBI Taxonomy" id="2021234"/>
    <lineage>
        <taxon>Bacteria</taxon>
        <taxon>Pseudomonadati</taxon>
        <taxon>Pseudomonadota</taxon>
        <taxon>Gammaproteobacteria</taxon>
        <taxon>Lysobacterales</taxon>
        <taxon>Rhodanobacteraceae</taxon>
        <taxon>Ahniella</taxon>
    </lineage>
</organism>
<dbReference type="GO" id="GO:0005829">
    <property type="term" value="C:cytosol"/>
    <property type="evidence" value="ECO:0007669"/>
    <property type="project" value="TreeGrafter"/>
</dbReference>
<dbReference type="KEGG" id="xba:C7S18_19595"/>
<keyword evidence="2" id="KW-1185">Reference proteome</keyword>
<evidence type="ECO:0008006" key="3">
    <source>
        <dbReference type="Google" id="ProtNLM"/>
    </source>
</evidence>
<gene>
    <name evidence="1" type="ORF">C7S18_19595</name>
</gene>
<dbReference type="EMBL" id="CP027860">
    <property type="protein sequence ID" value="AVP99230.1"/>
    <property type="molecule type" value="Genomic_DNA"/>
</dbReference>
<dbReference type="Proteomes" id="UP000241074">
    <property type="component" value="Chromosome"/>
</dbReference>
<dbReference type="Pfam" id="PF04320">
    <property type="entry name" value="YggL_50S_bp"/>
    <property type="match status" value="1"/>
</dbReference>
<name>A0A2P1PWL5_9GAMM</name>
<reference evidence="1 2" key="1">
    <citation type="submission" date="2018-03" db="EMBL/GenBank/DDBJ databases">
        <title>Ahniella affigens gen. nov., sp. nov., a gammaproteobacterium isolated from sandy soil near a stream.</title>
        <authorList>
            <person name="Ko Y."/>
            <person name="Kim J.-H."/>
        </authorList>
    </citation>
    <scope>NUCLEOTIDE SEQUENCE [LARGE SCALE GENOMIC DNA]</scope>
    <source>
        <strain evidence="1 2">D13</strain>
    </source>
</reference>
<protein>
    <recommendedName>
        <fullName evidence="3">DUF469 domain-containing protein</fullName>
    </recommendedName>
</protein>
<dbReference type="AlphaFoldDB" id="A0A2P1PWL5"/>
<dbReference type="RefSeq" id="WP_106893150.1">
    <property type="nucleotide sequence ID" value="NZ_CP027860.1"/>
</dbReference>
<dbReference type="InterPro" id="IPR007416">
    <property type="entry name" value="YggL_50S_bp"/>
</dbReference>
<accession>A0A2P1PWL5</accession>
<reference evidence="1 2" key="2">
    <citation type="submission" date="2018-03" db="EMBL/GenBank/DDBJ databases">
        <authorList>
            <person name="Keele B.F."/>
        </authorList>
    </citation>
    <scope>NUCLEOTIDE SEQUENCE [LARGE SCALE GENOMIC DNA]</scope>
    <source>
        <strain evidence="1 2">D13</strain>
    </source>
</reference>
<evidence type="ECO:0000313" key="2">
    <source>
        <dbReference type="Proteomes" id="UP000241074"/>
    </source>
</evidence>
<sequence length="142" mass="16503">MNQRTPPRRSRVRRLRKKLYVDEFQVLGFELKLQRQENESADADNAFWNDFLREAIESSGLTYGGADDGFVVPQSRRSATEADRHWVAAWLQSRPDVEHFEVGPLIDATYAPEDVRDLYVPDVVRPYQKLVAGWRKRRGPSN</sequence>